<proteinExistence type="predicted"/>
<evidence type="ECO:0000313" key="2">
    <source>
        <dbReference type="EMBL" id="MFB9072350.1"/>
    </source>
</evidence>
<comment type="caution">
    <text evidence="2">The sequence shown here is derived from an EMBL/GenBank/DDBJ whole genome shotgun (WGS) entry which is preliminary data.</text>
</comment>
<keyword evidence="3" id="KW-1185">Reference proteome</keyword>
<evidence type="ECO:0000313" key="3">
    <source>
        <dbReference type="Proteomes" id="UP001589575"/>
    </source>
</evidence>
<gene>
    <name evidence="2" type="ORF">ACFFX0_14550</name>
</gene>
<reference evidence="2 3" key="1">
    <citation type="submission" date="2024-09" db="EMBL/GenBank/DDBJ databases">
        <authorList>
            <person name="Sun Q."/>
            <person name="Mori K."/>
        </authorList>
    </citation>
    <scope>NUCLEOTIDE SEQUENCE [LARGE SCALE GENOMIC DNA]</scope>
    <source>
        <strain evidence="2 3">CCM 7609</strain>
    </source>
</reference>
<protein>
    <submittedName>
        <fullName evidence="2">Uncharacterized protein</fullName>
    </submittedName>
</protein>
<dbReference type="Proteomes" id="UP001589575">
    <property type="component" value="Unassembled WGS sequence"/>
</dbReference>
<evidence type="ECO:0000256" key="1">
    <source>
        <dbReference type="SAM" id="MobiDB-lite"/>
    </source>
</evidence>
<sequence>MPMSDSFFSMVFLPLERSPNRMAAVWKPRGSTSGGVRTRTFDHGREWNY</sequence>
<accession>A0ABV5G0A2</accession>
<feature type="region of interest" description="Disordered" evidence="1">
    <location>
        <begin position="26"/>
        <end position="49"/>
    </location>
</feature>
<feature type="compositionally biased region" description="Basic and acidic residues" evidence="1">
    <location>
        <begin position="39"/>
        <end position="49"/>
    </location>
</feature>
<name>A0ABV5G0A2_9MICC</name>
<organism evidence="2 3">
    <name type="scientific">Citricoccus parietis</name>
    <dbReference type="NCBI Taxonomy" id="592307"/>
    <lineage>
        <taxon>Bacteria</taxon>
        <taxon>Bacillati</taxon>
        <taxon>Actinomycetota</taxon>
        <taxon>Actinomycetes</taxon>
        <taxon>Micrococcales</taxon>
        <taxon>Micrococcaceae</taxon>
        <taxon>Citricoccus</taxon>
    </lineage>
</organism>
<dbReference type="EMBL" id="JBHMFI010000001">
    <property type="protein sequence ID" value="MFB9072350.1"/>
    <property type="molecule type" value="Genomic_DNA"/>
</dbReference>